<evidence type="ECO:0000313" key="1">
    <source>
        <dbReference type="EMBL" id="KAK5995016.1"/>
    </source>
</evidence>
<comment type="caution">
    <text evidence="1">The sequence shown here is derived from an EMBL/GenBank/DDBJ whole genome shotgun (WGS) entry which is preliminary data.</text>
</comment>
<organism evidence="1 2">
    <name type="scientific">Cladobotryum mycophilum</name>
    <dbReference type="NCBI Taxonomy" id="491253"/>
    <lineage>
        <taxon>Eukaryota</taxon>
        <taxon>Fungi</taxon>
        <taxon>Dikarya</taxon>
        <taxon>Ascomycota</taxon>
        <taxon>Pezizomycotina</taxon>
        <taxon>Sordariomycetes</taxon>
        <taxon>Hypocreomycetidae</taxon>
        <taxon>Hypocreales</taxon>
        <taxon>Hypocreaceae</taxon>
        <taxon>Cladobotryum</taxon>
    </lineage>
</organism>
<protein>
    <submittedName>
        <fullName evidence="1">Uncharacterized protein</fullName>
    </submittedName>
</protein>
<name>A0ABR0STE5_9HYPO</name>
<dbReference type="PANTHER" id="PTHR10039:SF5">
    <property type="entry name" value="NACHT DOMAIN-CONTAINING PROTEIN"/>
    <property type="match status" value="1"/>
</dbReference>
<keyword evidence="2" id="KW-1185">Reference proteome</keyword>
<accession>A0ABR0STE5</accession>
<dbReference type="EMBL" id="JAVFKD010000004">
    <property type="protein sequence ID" value="KAK5995016.1"/>
    <property type="molecule type" value="Genomic_DNA"/>
</dbReference>
<gene>
    <name evidence="1" type="ORF">PT974_03408</name>
</gene>
<dbReference type="PANTHER" id="PTHR10039">
    <property type="entry name" value="AMELOGENIN"/>
    <property type="match status" value="1"/>
</dbReference>
<evidence type="ECO:0000313" key="2">
    <source>
        <dbReference type="Proteomes" id="UP001338125"/>
    </source>
</evidence>
<sequence length="231" mass="26146">MTQTTIRNPDDELSRDGTSAILVTAQSATRNCIDSDTASTFPIRTNHSEMVKFGRGSEYYDESIGSDPPGAPERLEMSLRAILSQRSFALDLTLFFDAVDEFDGHRKFILRFLGELVQNRAESLTRVKVLFSSRPWESSKKKFQDCPGLKIHEMTENDIRLYCTITLSELESAPSLVTDLVPEIVQRSQGVFLWVKLVIKDLSAFVSSVSSTDLRVVQQKLPRLRDPLRKK</sequence>
<reference evidence="1 2" key="1">
    <citation type="submission" date="2024-01" db="EMBL/GenBank/DDBJ databases">
        <title>Complete genome of Cladobotryum mycophilum ATHUM6906.</title>
        <authorList>
            <person name="Christinaki A.C."/>
            <person name="Myridakis A.I."/>
            <person name="Kouvelis V.N."/>
        </authorList>
    </citation>
    <scope>NUCLEOTIDE SEQUENCE [LARGE SCALE GENOMIC DNA]</scope>
    <source>
        <strain evidence="1 2">ATHUM6906</strain>
    </source>
</reference>
<proteinExistence type="predicted"/>
<dbReference type="Proteomes" id="UP001338125">
    <property type="component" value="Unassembled WGS sequence"/>
</dbReference>